<proteinExistence type="predicted"/>
<accession>A0A0F9GHU0</accession>
<dbReference type="EMBL" id="LAZR01017954">
    <property type="protein sequence ID" value="KKL98313.1"/>
    <property type="molecule type" value="Genomic_DNA"/>
</dbReference>
<evidence type="ECO:0000313" key="1">
    <source>
        <dbReference type="EMBL" id="KKL98313.1"/>
    </source>
</evidence>
<protein>
    <submittedName>
        <fullName evidence="1">Uncharacterized protein</fullName>
    </submittedName>
</protein>
<comment type="caution">
    <text evidence="1">The sequence shown here is derived from an EMBL/GenBank/DDBJ whole genome shotgun (WGS) entry which is preliminary data.</text>
</comment>
<sequence length="145" mass="14835">MAQIDIKECVIRAFDGTLGTITIDSVPSDSDLILTAVSKHIGSDRISIELLDPASSSASLGITVDGRKITINLATDGTSAITSTAAEVKAIIDGDSDAAALVTVALETAGTGVVEAEAEGWLAGQKGLAIKIGEGNLTYDEHRPI</sequence>
<name>A0A0F9GHU0_9ZZZZ</name>
<feature type="non-terminal residue" evidence="1">
    <location>
        <position position="145"/>
    </location>
</feature>
<reference evidence="1" key="1">
    <citation type="journal article" date="2015" name="Nature">
        <title>Complex archaea that bridge the gap between prokaryotes and eukaryotes.</title>
        <authorList>
            <person name="Spang A."/>
            <person name="Saw J.H."/>
            <person name="Jorgensen S.L."/>
            <person name="Zaremba-Niedzwiedzka K."/>
            <person name="Martijn J."/>
            <person name="Lind A.E."/>
            <person name="van Eijk R."/>
            <person name="Schleper C."/>
            <person name="Guy L."/>
            <person name="Ettema T.J."/>
        </authorList>
    </citation>
    <scope>NUCLEOTIDE SEQUENCE</scope>
</reference>
<gene>
    <name evidence="1" type="ORF">LCGC14_1825700</name>
</gene>
<organism evidence="1">
    <name type="scientific">marine sediment metagenome</name>
    <dbReference type="NCBI Taxonomy" id="412755"/>
    <lineage>
        <taxon>unclassified sequences</taxon>
        <taxon>metagenomes</taxon>
        <taxon>ecological metagenomes</taxon>
    </lineage>
</organism>
<dbReference type="AlphaFoldDB" id="A0A0F9GHU0"/>